<sequence length="180" mass="20251">MHVQLSAYDHLTHPHRLRYPAGSPRSMSTESISSPHSTKLTLISQHPTRYRRHVTAVPPTTTPSSHSVHSSQCSLFLIIAAPLWLSLRCPPAPNNRLHRLCPCKRTNMSSASQHPIHCHRASTVTEYSYPSRTPLDPIATALRQRLRYRYPSILTRAASKHSFGSFLKEQTISVRLTSAT</sequence>
<accession>A0A1Q2ZX98</accession>
<gene>
    <name evidence="2" type="ORF">ZYGR_0I02440</name>
</gene>
<evidence type="ECO:0000313" key="2">
    <source>
        <dbReference type="EMBL" id="GAV47948.1"/>
    </source>
</evidence>
<comment type="caution">
    <text evidence="2">The sequence shown here is derived from an EMBL/GenBank/DDBJ whole genome shotgun (WGS) entry which is preliminary data.</text>
</comment>
<organism evidence="2 3">
    <name type="scientific">Zygosaccharomyces rouxii</name>
    <dbReference type="NCBI Taxonomy" id="4956"/>
    <lineage>
        <taxon>Eukaryota</taxon>
        <taxon>Fungi</taxon>
        <taxon>Dikarya</taxon>
        <taxon>Ascomycota</taxon>
        <taxon>Saccharomycotina</taxon>
        <taxon>Saccharomycetes</taxon>
        <taxon>Saccharomycetales</taxon>
        <taxon>Saccharomycetaceae</taxon>
        <taxon>Zygosaccharomyces</taxon>
    </lineage>
</organism>
<dbReference type="Proteomes" id="UP000187013">
    <property type="component" value="Unassembled WGS sequence"/>
</dbReference>
<feature type="compositionally biased region" description="Polar residues" evidence="1">
    <location>
        <begin position="25"/>
        <end position="38"/>
    </location>
</feature>
<feature type="region of interest" description="Disordered" evidence="1">
    <location>
        <begin position="14"/>
        <end position="38"/>
    </location>
</feature>
<evidence type="ECO:0000313" key="3">
    <source>
        <dbReference type="Proteomes" id="UP000187013"/>
    </source>
</evidence>
<proteinExistence type="predicted"/>
<dbReference type="AlphaFoldDB" id="A0A1Q2ZX98"/>
<dbReference type="EMBL" id="BDGX01000009">
    <property type="protein sequence ID" value="GAV47948.1"/>
    <property type="molecule type" value="Genomic_DNA"/>
</dbReference>
<reference evidence="2 3" key="1">
    <citation type="submission" date="2016-08" db="EMBL/GenBank/DDBJ databases">
        <title>Draft genome sequence of allopolyploid Zygosaccharomyces rouxii.</title>
        <authorList>
            <person name="Watanabe J."/>
            <person name="Uehara K."/>
            <person name="Mogi Y."/>
            <person name="Tsukioka Y."/>
        </authorList>
    </citation>
    <scope>NUCLEOTIDE SEQUENCE [LARGE SCALE GENOMIC DNA]</scope>
    <source>
        <strain evidence="2 3">NBRC 110957</strain>
    </source>
</reference>
<protein>
    <submittedName>
        <fullName evidence="2">Uncharacterized protein</fullName>
    </submittedName>
</protein>
<name>A0A1Q2ZX98_ZYGRO</name>
<evidence type="ECO:0000256" key="1">
    <source>
        <dbReference type="SAM" id="MobiDB-lite"/>
    </source>
</evidence>